<proteinExistence type="predicted"/>
<dbReference type="AlphaFoldDB" id="A0A811KMV5"/>
<evidence type="ECO:0000256" key="1">
    <source>
        <dbReference type="SAM" id="SignalP"/>
    </source>
</evidence>
<dbReference type="OrthoDB" id="5793266at2759"/>
<keyword evidence="1" id="KW-0732">Signal</keyword>
<dbReference type="Proteomes" id="UP000783686">
    <property type="component" value="Unassembled WGS sequence"/>
</dbReference>
<protein>
    <submittedName>
        <fullName evidence="2">Uncharacterized protein</fullName>
    </submittedName>
</protein>
<evidence type="ECO:0000313" key="2">
    <source>
        <dbReference type="EMBL" id="CAD5216671.1"/>
    </source>
</evidence>
<sequence length="116" mass="12925">MISTYVMGLVFTLFGVIAQAAMYRQSFAPLTASTLGEPLNDPSFLLNSPYPAVYFANNADSLTPAKPQTPAVNGESTIANEKRAYMRLGKRAYMRLGKRSQKFQELMEKRARLRLG</sequence>
<name>A0A811KMV5_9BILA</name>
<feature type="signal peptide" evidence="1">
    <location>
        <begin position="1"/>
        <end position="18"/>
    </location>
</feature>
<dbReference type="EMBL" id="CAJFDH010000003">
    <property type="protein sequence ID" value="CAD5216671.1"/>
    <property type="molecule type" value="Genomic_DNA"/>
</dbReference>
<reference evidence="2" key="1">
    <citation type="submission" date="2020-09" db="EMBL/GenBank/DDBJ databases">
        <authorList>
            <person name="Kikuchi T."/>
        </authorList>
    </citation>
    <scope>NUCLEOTIDE SEQUENCE</scope>
    <source>
        <strain evidence="2">SH1</strain>
    </source>
</reference>
<keyword evidence="3" id="KW-1185">Reference proteome</keyword>
<feature type="chain" id="PRO_5036408362" evidence="1">
    <location>
        <begin position="19"/>
        <end position="116"/>
    </location>
</feature>
<evidence type="ECO:0000313" key="3">
    <source>
        <dbReference type="Proteomes" id="UP000614601"/>
    </source>
</evidence>
<comment type="caution">
    <text evidence="2">The sequence shown here is derived from an EMBL/GenBank/DDBJ whole genome shotgun (WGS) entry which is preliminary data.</text>
</comment>
<accession>A0A811KMV5</accession>
<dbReference type="EMBL" id="CAJFCW020000003">
    <property type="protein sequence ID" value="CAG9106395.1"/>
    <property type="molecule type" value="Genomic_DNA"/>
</dbReference>
<dbReference type="Proteomes" id="UP000614601">
    <property type="component" value="Unassembled WGS sequence"/>
</dbReference>
<gene>
    <name evidence="2" type="ORF">BOKJ2_LOCUS6704</name>
</gene>
<organism evidence="2 3">
    <name type="scientific">Bursaphelenchus okinawaensis</name>
    <dbReference type="NCBI Taxonomy" id="465554"/>
    <lineage>
        <taxon>Eukaryota</taxon>
        <taxon>Metazoa</taxon>
        <taxon>Ecdysozoa</taxon>
        <taxon>Nematoda</taxon>
        <taxon>Chromadorea</taxon>
        <taxon>Rhabditida</taxon>
        <taxon>Tylenchina</taxon>
        <taxon>Tylenchomorpha</taxon>
        <taxon>Aphelenchoidea</taxon>
        <taxon>Aphelenchoididae</taxon>
        <taxon>Bursaphelenchus</taxon>
    </lineage>
</organism>